<dbReference type="InterPro" id="IPR007607">
    <property type="entry name" value="BacA/B"/>
</dbReference>
<evidence type="ECO:0000313" key="4">
    <source>
        <dbReference type="Proteomes" id="UP001151081"/>
    </source>
</evidence>
<comment type="similarity">
    <text evidence="1">Belongs to the bactofilin family.</text>
</comment>
<dbReference type="EMBL" id="JAGTJJ010000001">
    <property type="protein sequence ID" value="MDC3979212.1"/>
    <property type="molecule type" value="Genomic_DNA"/>
</dbReference>
<sequence>MTTPSTIGRGTTIRGSIRGDGDLDLHGFVEGSVTVQGELLIGETALVKSDVSGRRIIVRGAVAGNVSATELVVLEPGARVVGDIGAPQIGIRPGALVRGNVSTGAPLPARAPQPAAAAPAQAAPRGRAAAPAAAPARPAPAPARAPAPAARPAPAPAARPAPAPAARPAPARPAPAPAAPPPPPAAAAEPELAAAEEAPESAPAEHLGGPPPPVVPAVPKGAKAQIRRGKGAK</sequence>
<dbReference type="Pfam" id="PF04519">
    <property type="entry name" value="Bactofilin"/>
    <property type="match status" value="1"/>
</dbReference>
<dbReference type="PRINTS" id="PR01217">
    <property type="entry name" value="PRICHEXTENSN"/>
</dbReference>
<accession>A0A9X3WW20</accession>
<name>A0A9X3WW20_9BACT</name>
<gene>
    <name evidence="3" type="ORF">KEG57_01790</name>
</gene>
<keyword evidence="4" id="KW-1185">Reference proteome</keyword>
<feature type="compositionally biased region" description="Low complexity" evidence="2">
    <location>
        <begin position="186"/>
        <end position="205"/>
    </location>
</feature>
<evidence type="ECO:0000313" key="3">
    <source>
        <dbReference type="EMBL" id="MDC3979212.1"/>
    </source>
</evidence>
<dbReference type="PANTHER" id="PTHR35024">
    <property type="entry name" value="HYPOTHETICAL CYTOSOLIC PROTEIN"/>
    <property type="match status" value="1"/>
</dbReference>
<dbReference type="PANTHER" id="PTHR35024:SF4">
    <property type="entry name" value="POLYMER-FORMING CYTOSKELETAL PROTEIN"/>
    <property type="match status" value="1"/>
</dbReference>
<feature type="compositionally biased region" description="Low complexity" evidence="2">
    <location>
        <begin position="105"/>
        <end position="136"/>
    </location>
</feature>
<feature type="compositionally biased region" description="Pro residues" evidence="2">
    <location>
        <begin position="137"/>
        <end position="185"/>
    </location>
</feature>
<dbReference type="AlphaFoldDB" id="A0A9X3WW20"/>
<comment type="caution">
    <text evidence="3">The sequence shown here is derived from an EMBL/GenBank/DDBJ whole genome shotgun (WGS) entry which is preliminary data.</text>
</comment>
<evidence type="ECO:0000256" key="1">
    <source>
        <dbReference type="ARBA" id="ARBA00044755"/>
    </source>
</evidence>
<feature type="region of interest" description="Disordered" evidence="2">
    <location>
        <begin position="105"/>
        <end position="233"/>
    </location>
</feature>
<evidence type="ECO:0000256" key="2">
    <source>
        <dbReference type="SAM" id="MobiDB-lite"/>
    </source>
</evidence>
<reference evidence="3 4" key="1">
    <citation type="submission" date="2021-04" db="EMBL/GenBank/DDBJ databases">
        <title>Genome analysis of Polyangium sp.</title>
        <authorList>
            <person name="Li Y."/>
            <person name="Wang J."/>
        </authorList>
    </citation>
    <scope>NUCLEOTIDE SEQUENCE [LARGE SCALE GENOMIC DNA]</scope>
    <source>
        <strain evidence="3 4">SDU14</strain>
    </source>
</reference>
<dbReference type="Proteomes" id="UP001151081">
    <property type="component" value="Unassembled WGS sequence"/>
</dbReference>
<proteinExistence type="inferred from homology"/>
<organism evidence="3 4">
    <name type="scientific">Polyangium jinanense</name>
    <dbReference type="NCBI Taxonomy" id="2829994"/>
    <lineage>
        <taxon>Bacteria</taxon>
        <taxon>Pseudomonadati</taxon>
        <taxon>Myxococcota</taxon>
        <taxon>Polyangia</taxon>
        <taxon>Polyangiales</taxon>
        <taxon>Polyangiaceae</taxon>
        <taxon>Polyangium</taxon>
    </lineage>
</organism>
<dbReference type="RefSeq" id="WP_272418382.1">
    <property type="nucleotide sequence ID" value="NZ_JAGTJJ010000001.1"/>
</dbReference>
<protein>
    <submittedName>
        <fullName evidence="3">Polymer-forming cytoskeletal protein</fullName>
    </submittedName>
</protein>